<evidence type="ECO:0000313" key="3">
    <source>
        <dbReference type="EMBL" id="GGH89920.1"/>
    </source>
</evidence>
<sequence>MKTLNTAFLLLAAATFTVGTASAQVRVSSGVANAKPAAQSNGFTLRNIPPVNLQLAPTARTEGRIDHDSYVSQLGADNFARVDQTGNNQSANMIQVNPDQATLFGNDGYQRQSNGTGTIGENAAYMVQSGKDNYADQAQAGNRNVAIVEQGGMGAGGARNSNYSVQCQTGSENYGYVDQDSNGNFAQQEQVSSISSSIGGGLNPGSASNGNFADTRQGNGFQAGSNGSDAQWSQVFQNGQNNRAMVRQDHD</sequence>
<dbReference type="EMBL" id="BMGY01000047">
    <property type="protein sequence ID" value="GGH89920.1"/>
    <property type="molecule type" value="Genomic_DNA"/>
</dbReference>
<feature type="compositionally biased region" description="Polar residues" evidence="1">
    <location>
        <begin position="205"/>
        <end position="229"/>
    </location>
</feature>
<keyword evidence="2" id="KW-0732">Signal</keyword>
<evidence type="ECO:0000256" key="1">
    <source>
        <dbReference type="SAM" id="MobiDB-lite"/>
    </source>
</evidence>
<accession>A0ABQ2ACL1</accession>
<dbReference type="Proteomes" id="UP000637774">
    <property type="component" value="Unassembled WGS sequence"/>
</dbReference>
<feature type="signal peptide" evidence="2">
    <location>
        <begin position="1"/>
        <end position="23"/>
    </location>
</feature>
<feature type="region of interest" description="Disordered" evidence="1">
    <location>
        <begin position="188"/>
        <end position="229"/>
    </location>
</feature>
<evidence type="ECO:0008006" key="5">
    <source>
        <dbReference type="Google" id="ProtNLM"/>
    </source>
</evidence>
<evidence type="ECO:0000313" key="4">
    <source>
        <dbReference type="Proteomes" id="UP000637774"/>
    </source>
</evidence>
<reference evidence="4" key="1">
    <citation type="journal article" date="2019" name="Int. J. Syst. Evol. Microbiol.">
        <title>The Global Catalogue of Microorganisms (GCM) 10K type strain sequencing project: providing services to taxonomists for standard genome sequencing and annotation.</title>
        <authorList>
            <consortium name="The Broad Institute Genomics Platform"/>
            <consortium name="The Broad Institute Genome Sequencing Center for Infectious Disease"/>
            <person name="Wu L."/>
            <person name="Ma J."/>
        </authorList>
    </citation>
    <scope>NUCLEOTIDE SEQUENCE [LARGE SCALE GENOMIC DNA]</scope>
    <source>
        <strain evidence="4">CGMCC 1.14966</strain>
    </source>
</reference>
<gene>
    <name evidence="3" type="ORF">GCM10011495_34620</name>
</gene>
<name>A0ABQ2ACL1_9BACT</name>
<protein>
    <recommendedName>
        <fullName evidence="5">Curlin associated repeat-containing protein</fullName>
    </recommendedName>
</protein>
<dbReference type="RefSeq" id="WP_188563357.1">
    <property type="nucleotide sequence ID" value="NZ_BMGY01000047.1"/>
</dbReference>
<comment type="caution">
    <text evidence="3">The sequence shown here is derived from an EMBL/GenBank/DDBJ whole genome shotgun (WGS) entry which is preliminary data.</text>
</comment>
<keyword evidence="4" id="KW-1185">Reference proteome</keyword>
<evidence type="ECO:0000256" key="2">
    <source>
        <dbReference type="SAM" id="SignalP"/>
    </source>
</evidence>
<proteinExistence type="predicted"/>
<feature type="chain" id="PRO_5046140671" description="Curlin associated repeat-containing protein" evidence="2">
    <location>
        <begin position="24"/>
        <end position="251"/>
    </location>
</feature>
<organism evidence="3 4">
    <name type="scientific">Hymenobacter frigidus</name>
    <dbReference type="NCBI Taxonomy" id="1524095"/>
    <lineage>
        <taxon>Bacteria</taxon>
        <taxon>Pseudomonadati</taxon>
        <taxon>Bacteroidota</taxon>
        <taxon>Cytophagia</taxon>
        <taxon>Cytophagales</taxon>
        <taxon>Hymenobacteraceae</taxon>
        <taxon>Hymenobacter</taxon>
    </lineage>
</organism>